<dbReference type="Proteomes" id="UP000515129">
    <property type="component" value="Chromosome 17"/>
</dbReference>
<evidence type="ECO:0000256" key="1">
    <source>
        <dbReference type="SAM" id="MobiDB-lite"/>
    </source>
</evidence>
<dbReference type="GeneID" id="113117942"/>
<protein>
    <submittedName>
        <fullName evidence="4">Testis-expressed protein 36</fullName>
    </submittedName>
</protein>
<dbReference type="PANTHER" id="PTHR35440">
    <property type="entry name" value="TESTIS-EXPRESSED PROTEIN 36"/>
    <property type="match status" value="1"/>
</dbReference>
<dbReference type="KEGG" id="caua:113117942"/>
<dbReference type="PANTHER" id="PTHR35440:SF1">
    <property type="entry name" value="TESTIS-EXPRESSED PROTEIN 36"/>
    <property type="match status" value="1"/>
</dbReference>
<evidence type="ECO:0000313" key="4">
    <source>
        <dbReference type="RefSeq" id="XP_026142627.1"/>
    </source>
</evidence>
<feature type="region of interest" description="Disordered" evidence="1">
    <location>
        <begin position="139"/>
        <end position="165"/>
    </location>
</feature>
<keyword evidence="3" id="KW-1185">Reference proteome</keyword>
<evidence type="ECO:0000259" key="2">
    <source>
        <dbReference type="Pfam" id="PF15115"/>
    </source>
</evidence>
<sequence>MSNGGKRYFNKKNKSGNWFIPTVVSQTEQTRDLCTSTGSMLAHGVPQALTQEEERYPKIFINPEKKTMGREYPLSAHDNRTALQHSVDVYDQGFGRKKCFDERRQHNSHFYLCHYDEALSPDSTAQWDHSAYRTDFLPKQETEGREDTLRRRFPRDHSARSQMNTTDQAEECFMWFGRDDSNQNTPLSVLAVTNLSLTP</sequence>
<dbReference type="RefSeq" id="XP_026142627.1">
    <property type="nucleotide sequence ID" value="XM_026286842.1"/>
</dbReference>
<dbReference type="AlphaFoldDB" id="A0A6P6RB05"/>
<gene>
    <name evidence="4" type="primary">tex36</name>
</gene>
<dbReference type="InterPro" id="IPR029369">
    <property type="entry name" value="HDNR"/>
</dbReference>
<reference evidence="4" key="1">
    <citation type="submission" date="2025-08" db="UniProtKB">
        <authorList>
            <consortium name="RefSeq"/>
        </authorList>
    </citation>
    <scope>IDENTIFICATION</scope>
    <source>
        <strain evidence="4">Wakin</strain>
        <tissue evidence="4">Muscle</tissue>
    </source>
</reference>
<feature type="domain" description="Domain of unknown function with conserved HDNR motif" evidence="2">
    <location>
        <begin position="4"/>
        <end position="175"/>
    </location>
</feature>
<dbReference type="OrthoDB" id="10003408at2759"/>
<dbReference type="Pfam" id="PF15115">
    <property type="entry name" value="HDNR"/>
    <property type="match status" value="1"/>
</dbReference>
<proteinExistence type="predicted"/>
<evidence type="ECO:0000313" key="3">
    <source>
        <dbReference type="Proteomes" id="UP000515129"/>
    </source>
</evidence>
<accession>A0A6P6RB05</accession>
<name>A0A6P6RB05_CARAU</name>
<organism evidence="3 4">
    <name type="scientific">Carassius auratus</name>
    <name type="common">Goldfish</name>
    <dbReference type="NCBI Taxonomy" id="7957"/>
    <lineage>
        <taxon>Eukaryota</taxon>
        <taxon>Metazoa</taxon>
        <taxon>Chordata</taxon>
        <taxon>Craniata</taxon>
        <taxon>Vertebrata</taxon>
        <taxon>Euteleostomi</taxon>
        <taxon>Actinopterygii</taxon>
        <taxon>Neopterygii</taxon>
        <taxon>Teleostei</taxon>
        <taxon>Ostariophysi</taxon>
        <taxon>Cypriniformes</taxon>
        <taxon>Cyprinidae</taxon>
        <taxon>Cyprininae</taxon>
        <taxon>Carassius</taxon>
    </lineage>
</organism>
<dbReference type="CTD" id="387718"/>
<feature type="compositionally biased region" description="Basic and acidic residues" evidence="1">
    <location>
        <begin position="139"/>
        <end position="159"/>
    </location>
</feature>